<evidence type="ECO:0008006" key="3">
    <source>
        <dbReference type="Google" id="ProtNLM"/>
    </source>
</evidence>
<keyword evidence="1" id="KW-0732">Signal</keyword>
<feature type="signal peptide" evidence="1">
    <location>
        <begin position="1"/>
        <end position="19"/>
    </location>
</feature>
<dbReference type="EMBL" id="HBEO01001501">
    <property type="protein sequence ID" value="CAD8466917.1"/>
    <property type="molecule type" value="Transcribed_RNA"/>
</dbReference>
<organism evidence="2">
    <name type="scientific">Hanusia phi</name>
    <dbReference type="NCBI Taxonomy" id="3032"/>
    <lineage>
        <taxon>Eukaryota</taxon>
        <taxon>Cryptophyceae</taxon>
        <taxon>Pyrenomonadales</taxon>
        <taxon>Geminigeraceae</taxon>
        <taxon>Hanusia</taxon>
    </lineage>
</organism>
<sequence>MARCEAWIVWFTCMVAVNGQATPMQKLLGGHLSWEIDRNFARGSRTVTFTLTTAFTLDSGLSCTTVSYEQVTCTPSVANSALCTGLPTGCNEAELFGVLCVVQLVKSGSNFVSKYNVDGAQCGHDINHESVTIFTNNSRVNVSSSQLGKANRFTVSNFYSQLRDATSQTVDRNWMPAGKQVLSGKLTHTVSVDADVEGLVAWLAPRSAATNDPIRTKTGLLLSSCDEWYKDTTKALDTCMANRCSEGRTQNIGDSPVVSQTIGKSYDYWNDFAAEIGNKLDSLSPALETYVPLCKVGSCSNGLTNYFSPVVPFPPFVEIAITPFTRFSSAYRYPITGTTSSFNAPHRAFHMLSYDYDGHQMSQYSPMLRKEMYLNDLANDILGFKEGSTDICSARVDCIENDNPNQATWPLDPQMVTGCRFFFDGDRDASKRQGGLIKPDFNFSRVLDSWPLQRAKHVFTQHVINTVDFPFMDVDNPSRTSCNDEVKSNPYIGNKTLQYNVNVSRSMVQNIFALYACDAGLRNQPPCFVDSLDATSCGASNYFECNFWEPCQIPLVIKDFAITSTGVRQTTTSPDQKVIVKYAAGFENYPETSLTRTSAASGFGSATFVYQHTPEGDWLGNRFQFRAAGNISVICFVAYDVDAAEMVLNTADARTCASAPHCIKIKIVGSKPKFVPPSPLTASYDDNAQLVPNRSDFTACEGWAKDLVLRATDSLTMSIADAEYQQRKFRVFVRDVDVGKLYFDAALCSSTPNAYSYLPDGGQGNQDFFSSEAFNSSLPSCGQFNGYGAQRTGNNAMQTSPAALAGSTIYKTVASMYDASVEYTAGTAELRVRYVPDVRARNGIEVMEECAAPLVDGLFNLSCFQKVVNMDQTICAAAYDNSREVLGRWVGETDPNGGDLPEWLRDHSNGDVASDVHCWKVKIAAPPLVWVSQQHVRMRVQQESSFFFVAQDPNPDDDVEIFITGNPGLPPRASVDVSRCHWRQASTEGMCYTPDLVDLKLYHQQDIRVNFQSSASSRCSAASRRFSWTPGPEAAGQTFRVCASGRDNSDSCFEAGPELATARGWFSKPTCVTLEVVGLRVRWSLSSSSFSSSSSLQSDWRVTSYVGCVNEILVSTYDSSDVLAQGEQLYEVYPQLMYSNLSSLQHSRTGNQLAVRWKQSFGEESFSFLLCFGASDPYGIFASPSSRVCRGGSYALLSCREDADCGGGVCAETCVRVEVGKCEYCVEDRSSLTALVGAMGVDLTWYHLWALNSFQPPGGTGNISGILFPPSAPVMTRMTDPDMLEVKLDQRLRIGISFLALPGESLGQLAARFRTTAKILLQMNPELDAVVPFTSSQSVCVVPCSDLLAQV</sequence>
<evidence type="ECO:0000313" key="2">
    <source>
        <dbReference type="EMBL" id="CAD8466917.1"/>
    </source>
</evidence>
<gene>
    <name evidence="2" type="ORF">HPHI1048_LOCUS1067</name>
</gene>
<evidence type="ECO:0000256" key="1">
    <source>
        <dbReference type="SAM" id="SignalP"/>
    </source>
</evidence>
<proteinExistence type="predicted"/>
<accession>A0A7S0DXH9</accession>
<name>A0A7S0DXH9_9CRYP</name>
<protein>
    <recommendedName>
        <fullName evidence="3">LysM domain-containing protein</fullName>
    </recommendedName>
</protein>
<feature type="chain" id="PRO_5030598855" description="LysM domain-containing protein" evidence="1">
    <location>
        <begin position="20"/>
        <end position="1351"/>
    </location>
</feature>
<reference evidence="2" key="1">
    <citation type="submission" date="2021-01" db="EMBL/GenBank/DDBJ databases">
        <authorList>
            <person name="Corre E."/>
            <person name="Pelletier E."/>
            <person name="Niang G."/>
            <person name="Scheremetjew M."/>
            <person name="Finn R."/>
            <person name="Kale V."/>
            <person name="Holt S."/>
            <person name="Cochrane G."/>
            <person name="Meng A."/>
            <person name="Brown T."/>
            <person name="Cohen L."/>
        </authorList>
    </citation>
    <scope>NUCLEOTIDE SEQUENCE</scope>
    <source>
        <strain evidence="2">CCMP325</strain>
    </source>
</reference>